<reference evidence="2 3" key="1">
    <citation type="submission" date="2016-10" db="EMBL/GenBank/DDBJ databases">
        <authorList>
            <person name="de Groot N.N."/>
        </authorList>
    </citation>
    <scope>NUCLEOTIDE SEQUENCE [LARGE SCALE GENOMIC DNA]</scope>
    <source>
        <strain evidence="2 3">CPCC 201259</strain>
    </source>
</reference>
<name>A0A1I5IAH6_9PSEU</name>
<accession>A0A1I5IAH6</accession>
<dbReference type="EMBL" id="FOUP01000018">
    <property type="protein sequence ID" value="SFO57319.1"/>
    <property type="molecule type" value="Genomic_DNA"/>
</dbReference>
<evidence type="ECO:0000313" key="4">
    <source>
        <dbReference type="Proteomes" id="UP000270697"/>
    </source>
</evidence>
<dbReference type="Proteomes" id="UP000270697">
    <property type="component" value="Unassembled WGS sequence"/>
</dbReference>
<reference evidence="1 4" key="2">
    <citation type="submission" date="2018-10" db="EMBL/GenBank/DDBJ databases">
        <title>Sequencing the genomes of 1000 actinobacteria strains.</title>
        <authorList>
            <person name="Klenk H.-P."/>
        </authorList>
    </citation>
    <scope>NUCLEOTIDE SEQUENCE [LARGE SCALE GENOMIC DNA]</scope>
    <source>
        <strain evidence="1 4">DSM 45119</strain>
    </source>
</reference>
<evidence type="ECO:0000313" key="2">
    <source>
        <dbReference type="EMBL" id="SFO57319.1"/>
    </source>
</evidence>
<dbReference type="AlphaFoldDB" id="A0A1I5IAH6"/>
<evidence type="ECO:0000313" key="3">
    <source>
        <dbReference type="Proteomes" id="UP000199398"/>
    </source>
</evidence>
<protein>
    <submittedName>
        <fullName evidence="2">Uncharacterized protein</fullName>
    </submittedName>
</protein>
<keyword evidence="4" id="KW-1185">Reference proteome</keyword>
<proteinExistence type="predicted"/>
<evidence type="ECO:0000313" key="1">
    <source>
        <dbReference type="EMBL" id="RKT85584.1"/>
    </source>
</evidence>
<organism evidence="2 3">
    <name type="scientific">Saccharopolyspora antimicrobica</name>
    <dbReference type="NCBI Taxonomy" id="455193"/>
    <lineage>
        <taxon>Bacteria</taxon>
        <taxon>Bacillati</taxon>
        <taxon>Actinomycetota</taxon>
        <taxon>Actinomycetes</taxon>
        <taxon>Pseudonocardiales</taxon>
        <taxon>Pseudonocardiaceae</taxon>
        <taxon>Saccharopolyspora</taxon>
    </lineage>
</organism>
<dbReference type="EMBL" id="RBXX01000002">
    <property type="protein sequence ID" value="RKT85584.1"/>
    <property type="molecule type" value="Genomic_DNA"/>
</dbReference>
<dbReference type="Proteomes" id="UP000199398">
    <property type="component" value="Unassembled WGS sequence"/>
</dbReference>
<sequence>MVVVGTLVSLVALVLAAWWALRYFAEWGTHGGSGEGALTVEQLLAQAEAEATTGGRHRLREPLVMRGDLADALAVEETRLLPAVEAGLPLDDPEVMATHRWTLRRALAGLQKL</sequence>
<dbReference type="STRING" id="455193.SAMN05421805_11815"/>
<gene>
    <name evidence="1" type="ORF">ATL45_3931</name>
    <name evidence="2" type="ORF">SAMN05421805_11815</name>
</gene>